<accession>A0A097QLU4</accession>
<evidence type="ECO:0008006" key="4">
    <source>
        <dbReference type="Google" id="ProtNLM"/>
    </source>
</evidence>
<dbReference type="RefSeq" id="WP_021457154.1">
    <property type="nucleotide sequence ID" value="NZ_CP009264.1"/>
</dbReference>
<dbReference type="KEGG" id="vcy:IX92_04065"/>
<dbReference type="OrthoDB" id="6395825at2"/>
<dbReference type="AlphaFoldDB" id="A0A097QLU4"/>
<evidence type="ECO:0000313" key="3">
    <source>
        <dbReference type="Proteomes" id="UP000030081"/>
    </source>
</evidence>
<dbReference type="eggNOG" id="ENOG5031P4R">
    <property type="taxonomic scope" value="Bacteria"/>
</dbReference>
<protein>
    <recommendedName>
        <fullName evidence="4">RelA/SpoT domain-containing protein</fullName>
    </recommendedName>
</protein>
<dbReference type="KEGG" id="vct:JV59_34675"/>
<reference evidence="2" key="2">
    <citation type="journal article" date="2015" name="BMC Genomics">
        <title>Genome mining reveals unlocked bioactive potential of marine Gram-negative bacteria.</title>
        <authorList>
            <person name="Machado H."/>
            <person name="Sonnenschein E.C."/>
            <person name="Melchiorsen J."/>
            <person name="Gram L."/>
        </authorList>
    </citation>
    <scope>NUCLEOTIDE SEQUENCE</scope>
    <source>
        <strain evidence="2">S2052</strain>
    </source>
</reference>
<keyword evidence="3" id="KW-1185">Reference proteome</keyword>
<proteinExistence type="predicted"/>
<sequence>MTDTLSASVGASEALTDAATKKVTPADVAKVKAEVLKRIEQSTHLSQGFRLVNQADYQSGLAELKAKLKSKSFQRTEEGKMCKLMLDILTDDAHLAEYLDEDLSQYLVTNDAGKKVLDTSAMDFKAKNQVANAKLKRKQLFLMFKEIIQAQVELNTFAQRLKVAFGAEISFPPGAYGGIKSYSGALAKITTRERTNDVGDLKDCARITVKVKSFRDLQGAKLFICRTEEFRAVAQYQKALKDRYQLAKSGSNLERFNVEADGSGYKDIKFFLKMSNGQIAELQLNIPGMLVAKKKAHIIYDIARTNQEAFDSRAEFQVASQEVLDKVKEKMNDDWFGFIRSKLSGVDSDANCIESMIEVLRSKGSLVIGANEAEALNRVSKKLYAAGLGNALLDPSPASK</sequence>
<evidence type="ECO:0000313" key="2">
    <source>
        <dbReference type="EMBL" id="KJY76096.1"/>
    </source>
</evidence>
<evidence type="ECO:0000313" key="1">
    <source>
        <dbReference type="EMBL" id="AIW18265.1"/>
    </source>
</evidence>
<dbReference type="EMBL" id="CP009617">
    <property type="protein sequence ID" value="AIW18265.1"/>
    <property type="molecule type" value="Genomic_DNA"/>
</dbReference>
<dbReference type="GeneID" id="93942777"/>
<organism evidence="2">
    <name type="scientific">Vibrio coralliilyticus</name>
    <dbReference type="NCBI Taxonomy" id="190893"/>
    <lineage>
        <taxon>Bacteria</taxon>
        <taxon>Pseudomonadati</taxon>
        <taxon>Pseudomonadota</taxon>
        <taxon>Gammaproteobacteria</taxon>
        <taxon>Vibrionales</taxon>
        <taxon>Vibrionaceae</taxon>
        <taxon>Vibrio</taxon>
    </lineage>
</organism>
<dbReference type="EMBL" id="JXXR01000004">
    <property type="protein sequence ID" value="KJY76096.1"/>
    <property type="molecule type" value="Genomic_DNA"/>
</dbReference>
<reference evidence="1 3" key="1">
    <citation type="submission" date="2014-10" db="EMBL/GenBank/DDBJ databases">
        <title>The Complete Genome Sequence for the Shellfish Pathogen Vibrio coralliilyticus RE98 Isolated from a Shellfish Hatchery.</title>
        <authorList>
            <person name="Richards G.P."/>
            <person name="Bono J.L."/>
            <person name="Watson M.A."/>
            <person name="Needleman D.S."/>
        </authorList>
    </citation>
    <scope>NUCLEOTIDE SEQUENCE [LARGE SCALE GENOMIC DNA]</scope>
    <source>
        <strain evidence="1 3">RE98</strain>
    </source>
</reference>
<name>A0A097QLU4_9VIBR</name>
<gene>
    <name evidence="1" type="ORF">IX92_04065</name>
    <name evidence="2" type="ORF">TW71_05865</name>
</gene>
<dbReference type="Proteomes" id="UP000030081">
    <property type="component" value="Chromosome 1"/>
</dbReference>